<dbReference type="Pfam" id="PF03399">
    <property type="entry name" value="SAC3_GANP"/>
    <property type="match status" value="1"/>
</dbReference>
<feature type="compositionally biased region" description="Low complexity" evidence="1">
    <location>
        <begin position="405"/>
        <end position="417"/>
    </location>
</feature>
<feature type="compositionally biased region" description="Basic and acidic residues" evidence="1">
    <location>
        <begin position="535"/>
        <end position="547"/>
    </location>
</feature>
<organism evidence="4 5">
    <name type="scientific">Dictyostelium firmibasis</name>
    <dbReference type="NCBI Taxonomy" id="79012"/>
    <lineage>
        <taxon>Eukaryota</taxon>
        <taxon>Amoebozoa</taxon>
        <taxon>Evosea</taxon>
        <taxon>Eumycetozoa</taxon>
        <taxon>Dictyostelia</taxon>
        <taxon>Dictyosteliales</taxon>
        <taxon>Dictyosteliaceae</taxon>
        <taxon>Dictyostelium</taxon>
    </lineage>
</organism>
<proteinExistence type="predicted"/>
<feature type="region of interest" description="Disordered" evidence="1">
    <location>
        <begin position="281"/>
        <end position="417"/>
    </location>
</feature>
<feature type="region of interest" description="Disordered" evidence="1">
    <location>
        <begin position="249"/>
        <end position="268"/>
    </location>
</feature>
<feature type="compositionally biased region" description="Low complexity" evidence="1">
    <location>
        <begin position="281"/>
        <end position="308"/>
    </location>
</feature>
<evidence type="ECO:0000256" key="1">
    <source>
        <dbReference type="SAM" id="MobiDB-lite"/>
    </source>
</evidence>
<accession>A0AAN7TRV3</accession>
<dbReference type="Proteomes" id="UP001344447">
    <property type="component" value="Unassembled WGS sequence"/>
</dbReference>
<dbReference type="InterPro" id="IPR045107">
    <property type="entry name" value="SAC3/GANP/THP3"/>
</dbReference>
<feature type="compositionally biased region" description="Acidic residues" evidence="1">
    <location>
        <begin position="346"/>
        <end position="394"/>
    </location>
</feature>
<feature type="chain" id="PRO_5042826382" description="SAC3/GANP/THP3 conserved domain-containing protein" evidence="2">
    <location>
        <begin position="22"/>
        <end position="961"/>
    </location>
</feature>
<feature type="compositionally biased region" description="Polar residues" evidence="1">
    <location>
        <begin position="492"/>
        <end position="511"/>
    </location>
</feature>
<gene>
    <name evidence="4" type="ORF">RB653_003260</name>
</gene>
<dbReference type="Pfam" id="PF11912">
    <property type="entry name" value="CfaA_B_C"/>
    <property type="match status" value="1"/>
</dbReference>
<dbReference type="EMBL" id="JAVFKY010000004">
    <property type="protein sequence ID" value="KAK5578304.1"/>
    <property type="molecule type" value="Genomic_DNA"/>
</dbReference>
<dbReference type="InterPro" id="IPR005062">
    <property type="entry name" value="SAC3/GANP/THP3_conserved"/>
</dbReference>
<feature type="region of interest" description="Disordered" evidence="1">
    <location>
        <begin position="489"/>
        <end position="688"/>
    </location>
</feature>
<feature type="compositionally biased region" description="Low complexity" evidence="1">
    <location>
        <begin position="633"/>
        <end position="650"/>
    </location>
</feature>
<dbReference type="Gene3D" id="1.25.40.990">
    <property type="match status" value="1"/>
</dbReference>
<feature type="compositionally biased region" description="Low complexity" evidence="1">
    <location>
        <begin position="673"/>
        <end position="688"/>
    </location>
</feature>
<dbReference type="PANTHER" id="PTHR12436:SF4">
    <property type="entry name" value="LEUKOCYTE RECEPTOR CLUSTER MEMBER 8"/>
    <property type="match status" value="1"/>
</dbReference>
<reference evidence="4 5" key="1">
    <citation type="submission" date="2023-11" db="EMBL/GenBank/DDBJ databases">
        <title>Dfirmibasis_genome.</title>
        <authorList>
            <person name="Edelbroek B."/>
            <person name="Kjellin J."/>
            <person name="Jerlstrom-Hultqvist J."/>
            <person name="Soderbom F."/>
        </authorList>
    </citation>
    <scope>NUCLEOTIDE SEQUENCE [LARGE SCALE GENOMIC DNA]</scope>
    <source>
        <strain evidence="4 5">TNS-C-14</strain>
    </source>
</reference>
<sequence length="961" mass="110510">MKLLNSLILLILTCMVSLGKTQQLISIGKYQFIGNCKPTDGSGSSASSFEASSDSPAICLQDDLLSGQVLKEGACIYFNTVPSTFSISPGGDSIIQSIFEDNSCQGNVIEEKEIDIDQCYVSCVDDYHGNTYSFSINSSLSYPSNTYAEISYSGDCNGDWKNNFNYLEYYIINKCNVAHEIDTVTFIVGCNSTDSWVNEFYESEVCTVSPSSTQAWPLGDNCGINQNFIELLITMSIFGNKSWVEITEEDEEIQSSPQLSSNRGDDNDDNIKILESLIISNDDTTNDSNSNINNNSNNKKPSPIKKNTMTPKTSIKSKYLASRLNKRSTIQIPIQKKTPTKSIAKEEEEEEEEEYEETNEDYGEDDDEDYNSEGRDYDEEYSEDQEDYEGDEEDSFHSPQKKRVNNNLNCNNNKINSYSNNRYVQQQQQHNNNNNNQTISSPQHRRTKEDIFFRKNLPQQQQEQPLYQQQQGKYTRGNHRDLINEEKKKNPQIHQQMKSPQHNKNNSGNHDSPQRNDRNGGHHSHNNNNSTPTKGDLRDFIENEKRKTPTSSPQQQQQQQQRQQQHHQDGEDIPSSLMSSRFARFNSPSSQSPPSPSPQQHKPQQRTDLSTPITKRRDIEELTPYSSPNPSTPVQRNNSNNRNSQNSPSVTPTRGPLKFNVDSPKQPIHFIPNNSNNNNNNNNNNNINKNVKLTNESIDLNNVKPIIGTCKDYEKPYLRLTGLADPAKIRPIDILETWFPKLIRKYQNNKNFNYALDQLKSIRQDLMVQHIRNKFTLNVYEANAKICLENSDFVEFGQCLSQIKELYHSISDQSCLDNKFEFISYDLLFNLIFLKDNELELISLLPNIINDENFYSNENIKHTFEIIKSVLENNYCKFNKLYLTCYNMEKYLLEKILNDRLRVYSVNAMIKSYKPSIHLNLLEKQLSFSNQDQLLKFLEINCPNNLIDKEKQELVCSIKKK</sequence>
<dbReference type="AlphaFoldDB" id="A0AAN7TRV3"/>
<feature type="region of interest" description="Disordered" evidence="1">
    <location>
        <begin position="455"/>
        <end position="476"/>
    </location>
</feature>
<keyword evidence="5" id="KW-1185">Reference proteome</keyword>
<evidence type="ECO:0000259" key="3">
    <source>
        <dbReference type="Pfam" id="PF03399"/>
    </source>
</evidence>
<feature type="compositionally biased region" description="Low complexity" evidence="1">
    <location>
        <begin position="554"/>
        <end position="563"/>
    </location>
</feature>
<feature type="signal peptide" evidence="2">
    <location>
        <begin position="1"/>
        <end position="21"/>
    </location>
</feature>
<keyword evidence="2" id="KW-0732">Signal</keyword>
<feature type="compositionally biased region" description="Low complexity" evidence="1">
    <location>
        <begin position="457"/>
        <end position="471"/>
    </location>
</feature>
<evidence type="ECO:0000313" key="5">
    <source>
        <dbReference type="Proteomes" id="UP001344447"/>
    </source>
</evidence>
<protein>
    <recommendedName>
        <fullName evidence="3">SAC3/GANP/THP3 conserved domain-containing protein</fullName>
    </recommendedName>
</protein>
<evidence type="ECO:0000313" key="4">
    <source>
        <dbReference type="EMBL" id="KAK5578304.1"/>
    </source>
</evidence>
<evidence type="ECO:0000256" key="2">
    <source>
        <dbReference type="SAM" id="SignalP"/>
    </source>
</evidence>
<name>A0AAN7TRV3_9MYCE</name>
<dbReference type="GO" id="GO:0005634">
    <property type="term" value="C:nucleus"/>
    <property type="evidence" value="ECO:0007669"/>
    <property type="project" value="TreeGrafter"/>
</dbReference>
<dbReference type="PANTHER" id="PTHR12436">
    <property type="entry name" value="80 KDA MCM3-ASSOCIATED PROTEIN"/>
    <property type="match status" value="1"/>
</dbReference>
<comment type="caution">
    <text evidence="4">The sequence shown here is derived from an EMBL/GenBank/DDBJ whole genome shotgun (WGS) entry which is preliminary data.</text>
</comment>
<feature type="domain" description="SAC3/GANP/THP3 conserved" evidence="3">
    <location>
        <begin position="724"/>
        <end position="939"/>
    </location>
</feature>
<dbReference type="InterPro" id="IPR021837">
    <property type="entry name" value="CfaA/B/C"/>
</dbReference>